<dbReference type="Proteomes" id="UP000183190">
    <property type="component" value="Unassembled WGS sequence"/>
</dbReference>
<dbReference type="InterPro" id="IPR003675">
    <property type="entry name" value="Rce1/LyrA-like_dom"/>
</dbReference>
<keyword evidence="1" id="KW-0472">Membrane</keyword>
<keyword evidence="1" id="KW-0812">Transmembrane</keyword>
<accession>A0A1H6KLY9</accession>
<dbReference type="PANTHER" id="PTHR43592">
    <property type="entry name" value="CAAX AMINO TERMINAL PROTEASE"/>
    <property type="match status" value="1"/>
</dbReference>
<feature type="transmembrane region" description="Helical" evidence="1">
    <location>
        <begin position="12"/>
        <end position="28"/>
    </location>
</feature>
<dbReference type="GO" id="GO:0080120">
    <property type="term" value="P:CAAX-box protein maturation"/>
    <property type="evidence" value="ECO:0007669"/>
    <property type="project" value="UniProtKB-ARBA"/>
</dbReference>
<sequence length="225" mass="25931">MGTIEKNISKNKALIIYIIAFYTIWALYEFFGKPVINDLIPGIVSSEIVKEVVIKNLVWILPAALLVHHYKDDVYIGLKEMFTTKVKWLHYLPVFLLFVLYPLVSAYRMKGSLSLSSDFGAEQVIDFSFVGITEEMVFRGWLLNAMVGKNKKNQWKAILLNSLMFVAIHIPTWTMQGILGDAFLHFGFVYIIILSIIFSITFLKSRNILIPVALHMIWDFLLNMF</sequence>
<name>A0A1H6KLY9_RUMFL</name>
<reference evidence="3 4" key="1">
    <citation type="submission" date="2016-10" db="EMBL/GenBank/DDBJ databases">
        <authorList>
            <person name="de Groot N.N."/>
        </authorList>
    </citation>
    <scope>NUCLEOTIDE SEQUENCE [LARGE SCALE GENOMIC DNA]</scope>
    <source>
        <strain evidence="3 4">YAD2003</strain>
    </source>
</reference>
<proteinExistence type="predicted"/>
<gene>
    <name evidence="3" type="ORF">SAMN02910265_02437</name>
</gene>
<evidence type="ECO:0000313" key="4">
    <source>
        <dbReference type="Proteomes" id="UP000183190"/>
    </source>
</evidence>
<dbReference type="GO" id="GO:0004175">
    <property type="term" value="F:endopeptidase activity"/>
    <property type="evidence" value="ECO:0007669"/>
    <property type="project" value="UniProtKB-ARBA"/>
</dbReference>
<dbReference type="OrthoDB" id="9782250at2"/>
<feature type="transmembrane region" description="Helical" evidence="1">
    <location>
        <begin position="88"/>
        <end position="107"/>
    </location>
</feature>
<feature type="transmembrane region" description="Helical" evidence="1">
    <location>
        <begin position="158"/>
        <end position="176"/>
    </location>
</feature>
<keyword evidence="1" id="KW-1133">Transmembrane helix</keyword>
<dbReference type="EMBL" id="FNWV01000009">
    <property type="protein sequence ID" value="SEH74429.1"/>
    <property type="molecule type" value="Genomic_DNA"/>
</dbReference>
<evidence type="ECO:0000259" key="2">
    <source>
        <dbReference type="Pfam" id="PF02517"/>
    </source>
</evidence>
<dbReference type="AlphaFoldDB" id="A0A1H6KLY9"/>
<protein>
    <recommendedName>
        <fullName evidence="2">CAAX prenyl protease 2/Lysostaphin resistance protein A-like domain-containing protein</fullName>
    </recommendedName>
</protein>
<dbReference type="Pfam" id="PF02517">
    <property type="entry name" value="Rce1-like"/>
    <property type="match status" value="1"/>
</dbReference>
<organism evidence="3 4">
    <name type="scientific">Ruminococcus flavefaciens</name>
    <dbReference type="NCBI Taxonomy" id="1265"/>
    <lineage>
        <taxon>Bacteria</taxon>
        <taxon>Bacillati</taxon>
        <taxon>Bacillota</taxon>
        <taxon>Clostridia</taxon>
        <taxon>Eubacteriales</taxon>
        <taxon>Oscillospiraceae</taxon>
        <taxon>Ruminococcus</taxon>
    </lineage>
</organism>
<feature type="transmembrane region" description="Helical" evidence="1">
    <location>
        <begin position="182"/>
        <end position="203"/>
    </location>
</feature>
<feature type="domain" description="CAAX prenyl protease 2/Lysostaphin resistance protein A-like" evidence="2">
    <location>
        <begin position="127"/>
        <end position="221"/>
    </location>
</feature>
<dbReference type="RefSeq" id="WP_074717778.1">
    <property type="nucleotide sequence ID" value="NZ_FNWV01000009.1"/>
</dbReference>
<evidence type="ECO:0000256" key="1">
    <source>
        <dbReference type="SAM" id="Phobius"/>
    </source>
</evidence>
<evidence type="ECO:0000313" key="3">
    <source>
        <dbReference type="EMBL" id="SEH74429.1"/>
    </source>
</evidence>
<dbReference type="PANTHER" id="PTHR43592:SF15">
    <property type="entry name" value="CAAX AMINO TERMINAL PROTEASE FAMILY PROTEIN"/>
    <property type="match status" value="1"/>
</dbReference>